<dbReference type="eggNOG" id="COG2105">
    <property type="taxonomic scope" value="Bacteria"/>
</dbReference>
<reference evidence="2 3" key="2">
    <citation type="journal article" date="2011" name="Stand. Genomic Sci.">
        <title>Complete genome sequence of Truepera radiovictrix type strain (RQ-24).</title>
        <authorList>
            <person name="Ivanova N."/>
            <person name="Rohde C."/>
            <person name="Munk C."/>
            <person name="Nolan M."/>
            <person name="Lucas S."/>
            <person name="Del Rio T.G."/>
            <person name="Tice H."/>
            <person name="Deshpande S."/>
            <person name="Cheng J.F."/>
            <person name="Tapia R."/>
            <person name="Han C."/>
            <person name="Goodwin L."/>
            <person name="Pitluck S."/>
            <person name="Liolios K."/>
            <person name="Mavromatis K."/>
            <person name="Mikhailova N."/>
            <person name="Pati A."/>
            <person name="Chen A."/>
            <person name="Palaniappan K."/>
            <person name="Land M."/>
            <person name="Hauser L."/>
            <person name="Chang Y.J."/>
            <person name="Jeffries C.D."/>
            <person name="Brambilla E."/>
            <person name="Rohde M."/>
            <person name="Goker M."/>
            <person name="Tindall B.J."/>
            <person name="Woyke T."/>
            <person name="Bristow J."/>
            <person name="Eisen J.A."/>
            <person name="Markowitz V."/>
            <person name="Hugenholtz P."/>
            <person name="Kyrpides N.C."/>
            <person name="Klenk H.P."/>
            <person name="Lapidus A."/>
        </authorList>
    </citation>
    <scope>NUCLEOTIDE SEQUENCE [LARGE SCALE GENOMIC DNA]</scope>
    <source>
        <strain evidence="3">DSM 17093 / CIP 108686 / LMG 22925 / RQ-24</strain>
    </source>
</reference>
<feature type="domain" description="Gamma-glutamylcyclotransferase AIG2-like" evidence="1">
    <location>
        <begin position="4"/>
        <end position="122"/>
    </location>
</feature>
<dbReference type="InterPro" id="IPR009288">
    <property type="entry name" value="AIG2-like_dom"/>
</dbReference>
<reference evidence="3" key="1">
    <citation type="submission" date="2010-05" db="EMBL/GenBank/DDBJ databases">
        <title>The complete genome of Truepera radiovictris DSM 17093.</title>
        <authorList>
            <consortium name="US DOE Joint Genome Institute (JGI-PGF)"/>
            <person name="Lucas S."/>
            <person name="Copeland A."/>
            <person name="Lapidus A."/>
            <person name="Glavina del Rio T."/>
            <person name="Dalin E."/>
            <person name="Tice H."/>
            <person name="Bruce D."/>
            <person name="Goodwin L."/>
            <person name="Pitluck S."/>
            <person name="Kyrpides N."/>
            <person name="Mavromatis K."/>
            <person name="Ovchinnikova G."/>
            <person name="Munk A.C."/>
            <person name="Detter J.C."/>
            <person name="Han C."/>
            <person name="Tapia R."/>
            <person name="Land M."/>
            <person name="Hauser L."/>
            <person name="Markowitz V."/>
            <person name="Cheng J.-F."/>
            <person name="Hugenholtz P."/>
            <person name="Woyke T."/>
            <person name="Wu D."/>
            <person name="Tindall B."/>
            <person name="Pomrenke H.G."/>
            <person name="Brambilla E."/>
            <person name="Klenk H.-P."/>
            <person name="Eisen J.A."/>
        </authorList>
    </citation>
    <scope>NUCLEOTIDE SEQUENCE [LARGE SCALE GENOMIC DNA]</scope>
    <source>
        <strain evidence="3">DSM 17093 / CIP 108686 / LMG 22925 / RQ-24</strain>
    </source>
</reference>
<protein>
    <submittedName>
        <fullName evidence="2">AIG2 family protein</fullName>
    </submittedName>
</protein>
<dbReference type="Pfam" id="PF06094">
    <property type="entry name" value="GGACT"/>
    <property type="match status" value="1"/>
</dbReference>
<dbReference type="EMBL" id="CP002049">
    <property type="protein sequence ID" value="ADI14509.1"/>
    <property type="molecule type" value="Genomic_DNA"/>
</dbReference>
<dbReference type="SUPFAM" id="SSF110857">
    <property type="entry name" value="Gamma-glutamyl cyclotransferase-like"/>
    <property type="match status" value="1"/>
</dbReference>
<dbReference type="KEGG" id="tra:Trad_1387"/>
<evidence type="ECO:0000313" key="2">
    <source>
        <dbReference type="EMBL" id="ADI14509.1"/>
    </source>
</evidence>
<evidence type="ECO:0000313" key="3">
    <source>
        <dbReference type="Proteomes" id="UP000000379"/>
    </source>
</evidence>
<gene>
    <name evidence="2" type="ordered locus">Trad_1387</name>
</gene>
<dbReference type="AlphaFoldDB" id="D7CX01"/>
<dbReference type="InterPro" id="IPR036568">
    <property type="entry name" value="GGCT-like_sf"/>
</dbReference>
<accession>D7CX01</accession>
<dbReference type="RefSeq" id="WP_013177879.1">
    <property type="nucleotide sequence ID" value="NC_014221.1"/>
</dbReference>
<dbReference type="CDD" id="cd06661">
    <property type="entry name" value="GGCT_like"/>
    <property type="match status" value="1"/>
</dbReference>
<dbReference type="HOGENOM" id="CLU_083466_2_1_0"/>
<dbReference type="InterPro" id="IPR013024">
    <property type="entry name" value="GGCT-like"/>
</dbReference>
<organism evidence="2 3">
    <name type="scientific">Truepera radiovictrix (strain DSM 17093 / CIP 108686 / LMG 22925 / RQ-24)</name>
    <dbReference type="NCBI Taxonomy" id="649638"/>
    <lineage>
        <taxon>Bacteria</taxon>
        <taxon>Thermotogati</taxon>
        <taxon>Deinococcota</taxon>
        <taxon>Deinococci</taxon>
        <taxon>Trueperales</taxon>
        <taxon>Trueperaceae</taxon>
        <taxon>Truepera</taxon>
    </lineage>
</organism>
<dbReference type="Proteomes" id="UP000000379">
    <property type="component" value="Chromosome"/>
</dbReference>
<dbReference type="OrthoDB" id="8538589at2"/>
<dbReference type="STRING" id="649638.Trad_1387"/>
<proteinExistence type="predicted"/>
<keyword evidence="3" id="KW-1185">Reference proteome</keyword>
<evidence type="ECO:0000259" key="1">
    <source>
        <dbReference type="Pfam" id="PF06094"/>
    </source>
</evidence>
<dbReference type="Gene3D" id="3.10.490.10">
    <property type="entry name" value="Gamma-glutamyl cyclotransferase-like"/>
    <property type="match status" value="1"/>
</dbReference>
<sequence>MDKLFVYGTLKPGGRNFHLARGVVRAEPAFVDGFVLLHFHPEGYPAMVRGAGRVYGALLTFADLDAALPVLDRLEGLDLEPPEYARVEVSVQPSGQRAWTYLYVNETRLAAPGVVPVPSGDWPLQ</sequence>
<name>D7CX01_TRURR</name>